<dbReference type="EMBL" id="CAJNRD030001122">
    <property type="protein sequence ID" value="CAG5100671.1"/>
    <property type="molecule type" value="Genomic_DNA"/>
</dbReference>
<dbReference type="OrthoDB" id="7696210at2759"/>
<comment type="caution">
    <text evidence="1">The sequence shown here is derived from an EMBL/GenBank/DDBJ whole genome shotgun (WGS) entry which is preliminary data.</text>
</comment>
<evidence type="ECO:0000313" key="1">
    <source>
        <dbReference type="EMBL" id="CAG5100671.1"/>
    </source>
</evidence>
<evidence type="ECO:0000313" key="2">
    <source>
        <dbReference type="Proteomes" id="UP000786811"/>
    </source>
</evidence>
<sequence>MSEQIGEKIYNYLIGFEIKTINKNKLPLYRDVLSLFMYKHHSLKQTIRNSSSDVLSEVNAVWAGFLIPTIRPQHSKKKLEKLYSEYIIIKKHRHRAKKSKAEQANVKKFCEKLDKLFDISNCAAVKNLPEGVRNFLFESQGKNCNKRLPVAYASPEMISDNQSAMEQDVVDEDNVNIEIETGFKLSQQTVLTSFSSNVSSSSELKRTCSDFEYEIPAPKMKKLNILTSELVSALDRTQTSDRNAMFIIAAVIKSLGLDVEKYNLSYSSIRNARILKREEIVDTIKKKKEDDESLVVHWDGKKLPTGHGTLKAERLAIHISGTHTSRILEAPDFVTKNSLFIFEQFDLPYGFLNSEPNTWETNYEYQQCLKTFCNLKVVNDIAERGVALAEKFNQGLTNNEEERQKIFQTVQNHRLEHPSSDMSSEGSGFESQSELSNNFFFSHIL</sequence>
<dbReference type="PANTHER" id="PTHR46113">
    <property type="entry name" value="SNAC DOMAIN-CONTAINING PROTEIN"/>
    <property type="match status" value="1"/>
</dbReference>
<name>A0A8J2MPV6_COTCN</name>
<dbReference type="Proteomes" id="UP000786811">
    <property type="component" value="Unassembled WGS sequence"/>
</dbReference>
<keyword evidence="2" id="KW-1185">Reference proteome</keyword>
<protein>
    <submittedName>
        <fullName evidence="1">Uncharacterized protein</fullName>
    </submittedName>
</protein>
<reference evidence="1" key="1">
    <citation type="submission" date="2021-04" db="EMBL/GenBank/DDBJ databases">
        <authorList>
            <person name="Chebbi M.A.C M."/>
        </authorList>
    </citation>
    <scope>NUCLEOTIDE SEQUENCE</scope>
</reference>
<accession>A0A8J2MPV6</accession>
<dbReference type="PANTHER" id="PTHR46113:SF1">
    <property type="entry name" value="PEPTIDASE M17 LEUCYL AMINOPEPTIDASE N-TERMINAL DOMAIN-CONTAINING PROTEIN"/>
    <property type="match status" value="1"/>
</dbReference>
<gene>
    <name evidence="1" type="ORF">HICCMSTLAB_LOCUS9744</name>
</gene>
<proteinExistence type="predicted"/>
<organism evidence="1 2">
    <name type="scientific">Cotesia congregata</name>
    <name type="common">Parasitoid wasp</name>
    <name type="synonym">Apanteles congregatus</name>
    <dbReference type="NCBI Taxonomy" id="51543"/>
    <lineage>
        <taxon>Eukaryota</taxon>
        <taxon>Metazoa</taxon>
        <taxon>Ecdysozoa</taxon>
        <taxon>Arthropoda</taxon>
        <taxon>Hexapoda</taxon>
        <taxon>Insecta</taxon>
        <taxon>Pterygota</taxon>
        <taxon>Neoptera</taxon>
        <taxon>Endopterygota</taxon>
        <taxon>Hymenoptera</taxon>
        <taxon>Apocrita</taxon>
        <taxon>Ichneumonoidea</taxon>
        <taxon>Braconidae</taxon>
        <taxon>Microgastrinae</taxon>
        <taxon>Cotesia</taxon>
    </lineage>
</organism>
<dbReference type="AlphaFoldDB" id="A0A8J2MPV6"/>